<gene>
    <name evidence="1" type="ORF">PU648_55860</name>
</gene>
<sequence>MAPQRVPEMFDPRVFSAAQEVIRQEPLARDVEVVDARARVTDAT</sequence>
<organism evidence="1 2">
    <name type="scientific">Streptomyces mirabilis</name>
    <dbReference type="NCBI Taxonomy" id="68239"/>
    <lineage>
        <taxon>Bacteria</taxon>
        <taxon>Bacillati</taxon>
        <taxon>Actinomycetota</taxon>
        <taxon>Actinomycetes</taxon>
        <taxon>Kitasatosporales</taxon>
        <taxon>Streptomycetaceae</taxon>
        <taxon>Streptomyces</taxon>
    </lineage>
</organism>
<comment type="caution">
    <text evidence="1">The sequence shown here is derived from an EMBL/GenBank/DDBJ whole genome shotgun (WGS) entry which is preliminary data.</text>
</comment>
<protein>
    <submittedName>
        <fullName evidence="1">Uncharacterized protein</fullName>
    </submittedName>
</protein>
<reference evidence="1 2" key="1">
    <citation type="submission" date="2023-02" db="EMBL/GenBank/DDBJ databases">
        <authorList>
            <person name="Maleckis M."/>
        </authorList>
    </citation>
    <scope>NUCLEOTIDE SEQUENCE [LARGE SCALE GENOMIC DNA]</scope>
    <source>
        <strain evidence="1 2">P8-A2</strain>
        <plasmid evidence="1">unnamed1</plasmid>
    </source>
</reference>
<geneLocation type="plasmid" evidence="1">
    <name>unnamed1</name>
</geneLocation>
<dbReference type="RefSeq" id="WP_266944255.1">
    <property type="nucleotide sequence ID" value="NZ_JAPEMK010000002.1"/>
</dbReference>
<evidence type="ECO:0000313" key="1">
    <source>
        <dbReference type="EMBL" id="MDU9001369.1"/>
    </source>
</evidence>
<name>A0ABU3V5C1_9ACTN</name>
<proteinExistence type="predicted"/>
<dbReference type="Proteomes" id="UP001257627">
    <property type="component" value="Unassembled WGS sequence"/>
</dbReference>
<evidence type="ECO:0000313" key="2">
    <source>
        <dbReference type="Proteomes" id="UP001257627"/>
    </source>
</evidence>
<accession>A0ABU3V5C1</accession>
<keyword evidence="1" id="KW-0614">Plasmid</keyword>
<keyword evidence="2" id="KW-1185">Reference proteome</keyword>
<dbReference type="EMBL" id="JARAKF010000003">
    <property type="protein sequence ID" value="MDU9001369.1"/>
    <property type="molecule type" value="Genomic_DNA"/>
</dbReference>